<dbReference type="RefSeq" id="YP_009581905.1">
    <property type="nucleotide sequence ID" value="NC_041542.1"/>
</dbReference>
<dbReference type="EMBL" id="MK569497">
    <property type="protein sequence ID" value="QBK50316.1"/>
    <property type="molecule type" value="Genomic_DNA"/>
</dbReference>
<feature type="transmembrane region" description="Helical" evidence="6">
    <location>
        <begin position="12"/>
        <end position="32"/>
    </location>
</feature>
<evidence type="ECO:0000256" key="2">
    <source>
        <dbReference type="ARBA" id="ARBA00022692"/>
    </source>
</evidence>
<keyword evidence="4 6" id="KW-1133">Transmembrane helix</keyword>
<keyword evidence="6" id="KW-0793">Thylakoid</keyword>
<geneLocation type="chloroplast" evidence="8"/>
<organism evidence="8">
    <name type="scientific">Leptopyrum fumarioides</name>
    <dbReference type="NCBI Taxonomy" id="171908"/>
    <lineage>
        <taxon>Eukaryota</taxon>
        <taxon>Viridiplantae</taxon>
        <taxon>Streptophyta</taxon>
        <taxon>Embryophyta</taxon>
        <taxon>Tracheophyta</taxon>
        <taxon>Spermatophyta</taxon>
        <taxon>Magnoliopsida</taxon>
        <taxon>Ranunculales</taxon>
        <taxon>Ranunculaceae</taxon>
        <taxon>Thalictroideae</taxon>
        <taxon>Leptopyrum</taxon>
    </lineage>
</organism>
<feature type="transmembrane region" description="Helical" evidence="6">
    <location>
        <begin position="231"/>
        <end position="250"/>
    </location>
</feature>
<dbReference type="AlphaFoldDB" id="A0A481Y724"/>
<feature type="domain" description="Cytochrome c assembly protein" evidence="7">
    <location>
        <begin position="68"/>
        <end position="319"/>
    </location>
</feature>
<feature type="transmembrane region" description="Helical" evidence="6">
    <location>
        <begin position="294"/>
        <end position="318"/>
    </location>
</feature>
<feature type="transmembrane region" description="Helical" evidence="6">
    <location>
        <begin position="74"/>
        <end position="91"/>
    </location>
</feature>
<dbReference type="GO" id="GO:0020037">
    <property type="term" value="F:heme binding"/>
    <property type="evidence" value="ECO:0007669"/>
    <property type="project" value="InterPro"/>
</dbReference>
<evidence type="ECO:0000313" key="8">
    <source>
        <dbReference type="EMBL" id="QBK50316.1"/>
    </source>
</evidence>
<keyword evidence="2 6" id="KW-0812">Transmembrane</keyword>
<feature type="transmembrane region" description="Helical" evidence="6">
    <location>
        <begin position="144"/>
        <end position="165"/>
    </location>
</feature>
<keyword evidence="8" id="KW-0934">Plastid</keyword>
<comment type="subunit">
    <text evidence="6">May interact with Ccs1.</text>
</comment>
<feature type="transmembrane region" description="Helical" evidence="6">
    <location>
        <begin position="44"/>
        <end position="62"/>
    </location>
</feature>
<dbReference type="InterPro" id="IPR002541">
    <property type="entry name" value="Cyt_c_assembly"/>
</dbReference>
<accession>A0A481Y724</accession>
<evidence type="ECO:0000256" key="4">
    <source>
        <dbReference type="ARBA" id="ARBA00022989"/>
    </source>
</evidence>
<dbReference type="HAMAP" id="MF_01391">
    <property type="entry name" value="CytC_CcsA"/>
    <property type="match status" value="1"/>
</dbReference>
<evidence type="ECO:0000259" key="7">
    <source>
        <dbReference type="Pfam" id="PF01578"/>
    </source>
</evidence>
<evidence type="ECO:0000256" key="3">
    <source>
        <dbReference type="ARBA" id="ARBA00022748"/>
    </source>
</evidence>
<dbReference type="InterPro" id="IPR045062">
    <property type="entry name" value="Cyt_c_biogenesis_CcsA/CcmC"/>
</dbReference>
<sequence>MILFTLEHILTHISLSIVSIVITIYLMNLLVHEIVGLYDSSEKGMVAAFLCITGLLVIRWIYSGHLPLSDLYESLMFLSWGFYIIHMIPYFRNHKNHLNEITAPSAVFTQGFATSGLLTEMHQSTILVPALQSQWLMMHVSMMILSYAALLCGSLLSVALLVITFRKNIDIFSKCKSNHFQIGTFSFSKLKYANENEISNALKLKNNKLKAFRNYHTYQLIQQLDCWSSRVISLGFIFLTIGILSGAVWANEAWGSYWNWDPKETWAFITWTIFAIYLHTRTRTNENLQISNSAIVASVGFFIIWICYFGVNLLGIGLHSYGSFALTSN</sequence>
<dbReference type="GO" id="GO:0017004">
    <property type="term" value="P:cytochrome complex assembly"/>
    <property type="evidence" value="ECO:0007669"/>
    <property type="project" value="UniProtKB-UniRule"/>
</dbReference>
<keyword evidence="3 6" id="KW-0201">Cytochrome c-type biogenesis</keyword>
<comment type="function">
    <text evidence="6">Required during biogenesis of c-type cytochromes (cytochrome c6 and cytochrome f) at the step of heme attachment.</text>
</comment>
<dbReference type="PANTHER" id="PTHR30071:SF1">
    <property type="entry name" value="CYTOCHROME B_B6 PROTEIN-RELATED"/>
    <property type="match status" value="1"/>
</dbReference>
<dbReference type="Pfam" id="PF01578">
    <property type="entry name" value="Cytochrom_C_asm"/>
    <property type="match status" value="1"/>
</dbReference>
<keyword evidence="5 6" id="KW-0472">Membrane</keyword>
<feature type="transmembrane region" description="Helical" evidence="6">
    <location>
        <begin position="265"/>
        <end position="282"/>
    </location>
</feature>
<gene>
    <name evidence="6 8" type="primary">ccsA</name>
</gene>
<evidence type="ECO:0000256" key="1">
    <source>
        <dbReference type="ARBA" id="ARBA00004141"/>
    </source>
</evidence>
<dbReference type="GO" id="GO:0009535">
    <property type="term" value="C:chloroplast thylakoid membrane"/>
    <property type="evidence" value="ECO:0007669"/>
    <property type="project" value="UniProtKB-SubCell"/>
</dbReference>
<dbReference type="NCBIfam" id="TIGR03144">
    <property type="entry name" value="cytochr_II_ccsB"/>
    <property type="match status" value="1"/>
</dbReference>
<comment type="similarity">
    <text evidence="6">Belongs to the CcmF/CycK/Ccl1/NrfE/CcsA family.</text>
</comment>
<evidence type="ECO:0000256" key="5">
    <source>
        <dbReference type="ARBA" id="ARBA00023136"/>
    </source>
</evidence>
<dbReference type="GeneID" id="39709665"/>
<dbReference type="PANTHER" id="PTHR30071">
    <property type="entry name" value="HEME EXPORTER PROTEIN C"/>
    <property type="match status" value="1"/>
</dbReference>
<proteinExistence type="inferred from homology"/>
<dbReference type="InterPro" id="IPR017562">
    <property type="entry name" value="Cyt_c_biogenesis_CcsA"/>
</dbReference>
<keyword evidence="8" id="KW-0150">Chloroplast</keyword>
<protein>
    <recommendedName>
        <fullName evidence="6">Cytochrome c biogenesis protein CcsA</fullName>
    </recommendedName>
</protein>
<evidence type="ECO:0000256" key="6">
    <source>
        <dbReference type="HAMAP-Rule" id="MF_01391"/>
    </source>
</evidence>
<dbReference type="GO" id="GO:0005886">
    <property type="term" value="C:plasma membrane"/>
    <property type="evidence" value="ECO:0007669"/>
    <property type="project" value="TreeGrafter"/>
</dbReference>
<reference evidence="8" key="1">
    <citation type="journal article" date="2019" name="Mol. Phylogenet. Evol.">
        <title>Chloroplast genomic data provide new and robust insights into the phylogeny and evolution of the Ranunculaceae.</title>
        <authorList>
            <person name="Zhai W."/>
            <person name="Duan X."/>
            <person name="Zhang R."/>
            <person name="Guo C."/>
            <person name="Li L."/>
            <person name="Xu G."/>
            <person name="Shan H."/>
            <person name="Kong H."/>
            <person name="Ren Y."/>
        </authorList>
    </citation>
    <scope>NUCLEOTIDE SEQUENCE</scope>
</reference>
<name>A0A481Y724_9MAGN</name>
<comment type="subcellular location">
    <subcellularLocation>
        <location evidence="1">Membrane</location>
        <topology evidence="1">Multi-pass membrane protein</topology>
    </subcellularLocation>
    <subcellularLocation>
        <location evidence="6">Plastid</location>
        <location evidence="6">Chloroplast thylakoid membrane</location>
        <topology evidence="6">Multi-pass membrane protein</topology>
    </subcellularLocation>
</comment>